<proteinExistence type="predicted"/>
<dbReference type="RefSeq" id="WP_004031113.1">
    <property type="nucleotide sequence ID" value="NZ_AMPO01000007.1"/>
</dbReference>
<dbReference type="PATRIC" id="fig|1204725.3.peg.1760"/>
<dbReference type="OrthoDB" id="71490at2157"/>
<protein>
    <submittedName>
        <fullName evidence="1">Uncharacterized protein</fullName>
    </submittedName>
</protein>
<reference evidence="1 2" key="1">
    <citation type="journal article" date="2012" name="J. Bacteriol.">
        <title>Draft genome sequence of Methanobacterium formicicum DSM 3637, an archaebacterium isolated from the methane producer amoeba Pelomyxa palustris.</title>
        <authorList>
            <person name="Gutierrez G."/>
        </authorList>
    </citation>
    <scope>NUCLEOTIDE SEQUENCE [LARGE SCALE GENOMIC DNA]</scope>
    <source>
        <strain evidence="2">DSM 3637 / PP1</strain>
    </source>
</reference>
<accession>K2RB10</accession>
<comment type="caution">
    <text evidence="1">The sequence shown here is derived from an EMBL/GenBank/DDBJ whole genome shotgun (WGS) entry which is preliminary data.</text>
</comment>
<keyword evidence="2" id="KW-1185">Reference proteome</keyword>
<gene>
    <name evidence="1" type="ORF">A994_08746</name>
</gene>
<organism evidence="1 2">
    <name type="scientific">Methanobacterium formicicum (strain DSM 3637 / PP1)</name>
    <dbReference type="NCBI Taxonomy" id="1204725"/>
    <lineage>
        <taxon>Archaea</taxon>
        <taxon>Methanobacteriati</taxon>
        <taxon>Methanobacteriota</taxon>
        <taxon>Methanomada group</taxon>
        <taxon>Methanobacteria</taxon>
        <taxon>Methanobacteriales</taxon>
        <taxon>Methanobacteriaceae</taxon>
        <taxon>Methanobacterium</taxon>
    </lineage>
</organism>
<dbReference type="EMBL" id="AMPO01000007">
    <property type="protein sequence ID" value="EKF85509.1"/>
    <property type="molecule type" value="Genomic_DNA"/>
</dbReference>
<dbReference type="Proteomes" id="UP000007360">
    <property type="component" value="Unassembled WGS sequence"/>
</dbReference>
<evidence type="ECO:0000313" key="1">
    <source>
        <dbReference type="EMBL" id="EKF85509.1"/>
    </source>
</evidence>
<name>K2RB10_METFP</name>
<dbReference type="AlphaFoldDB" id="K2RB10"/>
<sequence>MNWRKRLFPIEEVMEKRIKNDLEILENEDVPGLDDVINSIIDISTSGLYDESRRVYDSIKSKFFWWEKSIHKMPEDSVYFLAHENLDYIEYLDFIPYKSVDLITFFMFVCMYDFISIRYSMTIKRELDDLDVRNVYLSKLDEQLIFGLDNFDKIHDWPNPTPEFFKKLKKIRWENKNTKRFSDTIGLLKIHLTITSIGLPKYAHFSAIEKAVVELIAGCSAFKDNREFINKEDVVIGFKTYLKLLNTDVTKYRAPKSPESYEKIGEGYLVCNKCKKYYKLQPSESPDDFTDECECGGKLEYYTDIKWLMDNND</sequence>
<evidence type="ECO:0000313" key="2">
    <source>
        <dbReference type="Proteomes" id="UP000007360"/>
    </source>
</evidence>